<dbReference type="SUPFAM" id="SSF48371">
    <property type="entry name" value="ARM repeat"/>
    <property type="match status" value="1"/>
</dbReference>
<gene>
    <name evidence="2" type="ORF">CTEN210_08173</name>
</gene>
<dbReference type="InterPro" id="IPR016024">
    <property type="entry name" value="ARM-type_fold"/>
</dbReference>
<comment type="caution">
    <text evidence="2">The sequence shown here is derived from an EMBL/GenBank/DDBJ whole genome shotgun (WGS) entry which is preliminary data.</text>
</comment>
<keyword evidence="3" id="KW-1185">Reference proteome</keyword>
<keyword evidence="1" id="KW-0677">Repeat</keyword>
<evidence type="ECO:0008006" key="4">
    <source>
        <dbReference type="Google" id="ProtNLM"/>
    </source>
</evidence>
<dbReference type="Proteomes" id="UP001054902">
    <property type="component" value="Unassembled WGS sequence"/>
</dbReference>
<evidence type="ECO:0000313" key="2">
    <source>
        <dbReference type="EMBL" id="GFH51697.1"/>
    </source>
</evidence>
<evidence type="ECO:0000313" key="3">
    <source>
        <dbReference type="Proteomes" id="UP001054902"/>
    </source>
</evidence>
<dbReference type="AlphaFoldDB" id="A0AAD3CTA8"/>
<dbReference type="Gene3D" id="1.25.10.10">
    <property type="entry name" value="Leucine-rich Repeat Variant"/>
    <property type="match status" value="1"/>
</dbReference>
<reference evidence="2 3" key="1">
    <citation type="journal article" date="2021" name="Sci. Rep.">
        <title>The genome of the diatom Chaetoceros tenuissimus carries an ancient integrated fragment of an extant virus.</title>
        <authorList>
            <person name="Hongo Y."/>
            <person name="Kimura K."/>
            <person name="Takaki Y."/>
            <person name="Yoshida Y."/>
            <person name="Baba S."/>
            <person name="Kobayashi G."/>
            <person name="Nagasaki K."/>
            <person name="Hano T."/>
            <person name="Tomaru Y."/>
        </authorList>
    </citation>
    <scope>NUCLEOTIDE SEQUENCE [LARGE SCALE GENOMIC DNA]</scope>
    <source>
        <strain evidence="2 3">NIES-3715</strain>
    </source>
</reference>
<evidence type="ECO:0000256" key="1">
    <source>
        <dbReference type="ARBA" id="ARBA00022737"/>
    </source>
</evidence>
<dbReference type="PANTHER" id="PTHR22895:SF0">
    <property type="entry name" value="ARMADILLO REPEAT-CONTAINING PROTEIN 6"/>
    <property type="match status" value="1"/>
</dbReference>
<dbReference type="PANTHER" id="PTHR22895">
    <property type="entry name" value="ARMADILLO REPEAT-CONTAINING PROTEIN 6"/>
    <property type="match status" value="1"/>
</dbReference>
<dbReference type="InterPro" id="IPR011989">
    <property type="entry name" value="ARM-like"/>
</dbReference>
<name>A0AAD3CTA8_9STRA</name>
<dbReference type="EMBL" id="BLLK01000045">
    <property type="protein sequence ID" value="GFH51697.1"/>
    <property type="molecule type" value="Genomic_DNA"/>
</dbReference>
<sequence>MSNPKISQETFDETLLENQDLFELSDEEAIKETIDQFHQQGIEDLESYIITSHPNSESGQKERHITKQFESHLEALDQCVNSDGTIVSIGQDEAVIDKITQALEGIYNFCNGTMEELVGEDKFEKALPFLTKFHSSCSIFTLMSFLSVVDIDQDQLAMNQVYILQKTAKTLASIISPRQKAEVEIKTLIKDNFLAMERLLLLISYFTNMSNSGSNTMECLETLRGLIKVASAACKNNEKNKVAFVRAFKNSTKNLNKTSSIALLIQGLQSVLNVNKSSDDTEMKKVCIVLMEEYCKLISVLCRYDDFRKDGAGSALGVDSSYGQNVSSSHDHVMEFNRFGVVPVLYEISLIALVNNEKQDSLNNIEEDMVSLAYSVLSATRVLAVNDEIVQNMVAQGVLKVVKMALAMGVKDVAISNTEEKEDSSNVDSQRQLLSAASIGLIRNLCGNDEIKTSLCLGSASDPSSSLLPDIVKAMDLYKDNAQVQEHSLGTIAAMALRKPANAIRIIQENSPKVMIAAMAKFPNNVLIQRQGALAIRNIVSRLVANTASMETTGTGDTNEIVTGQNESINVRDTFLDLGAEVILRQITGRHQGSVDEAYAALRDLGLEVSMVKYDAETQTMTRKTQMFGEVKSNFNKNAF</sequence>
<accession>A0AAD3CTA8</accession>
<proteinExistence type="predicted"/>
<organism evidence="2 3">
    <name type="scientific">Chaetoceros tenuissimus</name>
    <dbReference type="NCBI Taxonomy" id="426638"/>
    <lineage>
        <taxon>Eukaryota</taxon>
        <taxon>Sar</taxon>
        <taxon>Stramenopiles</taxon>
        <taxon>Ochrophyta</taxon>
        <taxon>Bacillariophyta</taxon>
        <taxon>Coscinodiscophyceae</taxon>
        <taxon>Chaetocerotophycidae</taxon>
        <taxon>Chaetocerotales</taxon>
        <taxon>Chaetocerotaceae</taxon>
        <taxon>Chaetoceros</taxon>
    </lineage>
</organism>
<protein>
    <recommendedName>
        <fullName evidence="4">Armadillo repeat-containing protein 6</fullName>
    </recommendedName>
</protein>